<feature type="region of interest" description="Disordered" evidence="1">
    <location>
        <begin position="11"/>
        <end position="132"/>
    </location>
</feature>
<evidence type="ECO:0000256" key="1">
    <source>
        <dbReference type="SAM" id="MobiDB-lite"/>
    </source>
</evidence>
<sequence length="132" mass="14892">MCIWYGCVRRSTPGHSGRYRRYPEEAGAHGRRDSYNDSETVAVLNHVREREKGDSPGAGGQRRMENGTDRQVSEVEDGRELRGAEAPTATEAAITEDVLEEGDAERPATFWEERGPSRYGLQPERGSRRREL</sequence>
<dbReference type="EMBL" id="JANPWB010000005">
    <property type="protein sequence ID" value="KAJ1184812.1"/>
    <property type="molecule type" value="Genomic_DNA"/>
</dbReference>
<evidence type="ECO:0000313" key="2">
    <source>
        <dbReference type="EMBL" id="KAJ1184812.1"/>
    </source>
</evidence>
<name>A0AAV7U7C9_PLEWA</name>
<protein>
    <submittedName>
        <fullName evidence="2">Uncharacterized protein</fullName>
    </submittedName>
</protein>
<feature type="compositionally biased region" description="Basic and acidic residues" evidence="1">
    <location>
        <begin position="62"/>
        <end position="83"/>
    </location>
</feature>
<feature type="compositionally biased region" description="Low complexity" evidence="1">
    <location>
        <begin position="84"/>
        <end position="96"/>
    </location>
</feature>
<organism evidence="2 3">
    <name type="scientific">Pleurodeles waltl</name>
    <name type="common">Iberian ribbed newt</name>
    <dbReference type="NCBI Taxonomy" id="8319"/>
    <lineage>
        <taxon>Eukaryota</taxon>
        <taxon>Metazoa</taxon>
        <taxon>Chordata</taxon>
        <taxon>Craniata</taxon>
        <taxon>Vertebrata</taxon>
        <taxon>Euteleostomi</taxon>
        <taxon>Amphibia</taxon>
        <taxon>Batrachia</taxon>
        <taxon>Caudata</taxon>
        <taxon>Salamandroidea</taxon>
        <taxon>Salamandridae</taxon>
        <taxon>Pleurodelinae</taxon>
        <taxon>Pleurodeles</taxon>
    </lineage>
</organism>
<keyword evidence="3" id="KW-1185">Reference proteome</keyword>
<feature type="compositionally biased region" description="Basic and acidic residues" evidence="1">
    <location>
        <begin position="21"/>
        <end position="35"/>
    </location>
</feature>
<accession>A0AAV7U7C9</accession>
<reference evidence="2" key="1">
    <citation type="journal article" date="2022" name="bioRxiv">
        <title>Sequencing and chromosome-scale assembly of the giantPleurodeles waltlgenome.</title>
        <authorList>
            <person name="Brown T."/>
            <person name="Elewa A."/>
            <person name="Iarovenko S."/>
            <person name="Subramanian E."/>
            <person name="Araus A.J."/>
            <person name="Petzold A."/>
            <person name="Susuki M."/>
            <person name="Suzuki K.-i.T."/>
            <person name="Hayashi T."/>
            <person name="Toyoda A."/>
            <person name="Oliveira C."/>
            <person name="Osipova E."/>
            <person name="Leigh N.D."/>
            <person name="Simon A."/>
            <person name="Yun M.H."/>
        </authorList>
    </citation>
    <scope>NUCLEOTIDE SEQUENCE</scope>
    <source>
        <strain evidence="2">20211129_DDA</strain>
        <tissue evidence="2">Liver</tissue>
    </source>
</reference>
<proteinExistence type="predicted"/>
<dbReference type="Proteomes" id="UP001066276">
    <property type="component" value="Chromosome 3_1"/>
</dbReference>
<evidence type="ECO:0000313" key="3">
    <source>
        <dbReference type="Proteomes" id="UP001066276"/>
    </source>
</evidence>
<comment type="caution">
    <text evidence="2">The sequence shown here is derived from an EMBL/GenBank/DDBJ whole genome shotgun (WGS) entry which is preliminary data.</text>
</comment>
<gene>
    <name evidence="2" type="ORF">NDU88_001614</name>
</gene>
<dbReference type="AlphaFoldDB" id="A0AAV7U7C9"/>